<evidence type="ECO:0000313" key="2">
    <source>
        <dbReference type="Proteomes" id="UP001519460"/>
    </source>
</evidence>
<dbReference type="Proteomes" id="UP001519460">
    <property type="component" value="Unassembled WGS sequence"/>
</dbReference>
<sequence length="101" mass="11276">MKGNVHILIWLSWSRENSRNETLFHKEKNILIASLNTDLSCWRETKRAPLSSELWTGAALSPVCSAHRLRARGARKTLVVSPARIFPARVETGPLASLGMP</sequence>
<accession>A0ABD0LMP4</accession>
<protein>
    <submittedName>
        <fullName evidence="1">Uncharacterized protein</fullName>
    </submittedName>
</protein>
<reference evidence="1 2" key="1">
    <citation type="journal article" date="2023" name="Sci. Data">
        <title>Genome assembly of the Korean intertidal mud-creeper Batillaria attramentaria.</title>
        <authorList>
            <person name="Patra A.K."/>
            <person name="Ho P.T."/>
            <person name="Jun S."/>
            <person name="Lee S.J."/>
            <person name="Kim Y."/>
            <person name="Won Y.J."/>
        </authorList>
    </citation>
    <scope>NUCLEOTIDE SEQUENCE [LARGE SCALE GENOMIC DNA]</scope>
    <source>
        <strain evidence="1">Wonlab-2016</strain>
    </source>
</reference>
<comment type="caution">
    <text evidence="1">The sequence shown here is derived from an EMBL/GenBank/DDBJ whole genome shotgun (WGS) entry which is preliminary data.</text>
</comment>
<organism evidence="1 2">
    <name type="scientific">Batillaria attramentaria</name>
    <dbReference type="NCBI Taxonomy" id="370345"/>
    <lineage>
        <taxon>Eukaryota</taxon>
        <taxon>Metazoa</taxon>
        <taxon>Spiralia</taxon>
        <taxon>Lophotrochozoa</taxon>
        <taxon>Mollusca</taxon>
        <taxon>Gastropoda</taxon>
        <taxon>Caenogastropoda</taxon>
        <taxon>Sorbeoconcha</taxon>
        <taxon>Cerithioidea</taxon>
        <taxon>Batillariidae</taxon>
        <taxon>Batillaria</taxon>
    </lineage>
</organism>
<evidence type="ECO:0000313" key="1">
    <source>
        <dbReference type="EMBL" id="KAK7500274.1"/>
    </source>
</evidence>
<keyword evidence="2" id="KW-1185">Reference proteome</keyword>
<dbReference type="EMBL" id="JACVVK020000038">
    <property type="protein sequence ID" value="KAK7500274.1"/>
    <property type="molecule type" value="Genomic_DNA"/>
</dbReference>
<proteinExistence type="predicted"/>
<gene>
    <name evidence="1" type="ORF">BaRGS_00008497</name>
</gene>
<name>A0ABD0LMP4_9CAEN</name>
<dbReference type="AlphaFoldDB" id="A0ABD0LMP4"/>